<organism evidence="2 3">
    <name type="scientific">Yoonia maricola</name>
    <dbReference type="NCBI Taxonomy" id="420999"/>
    <lineage>
        <taxon>Bacteria</taxon>
        <taxon>Pseudomonadati</taxon>
        <taxon>Pseudomonadota</taxon>
        <taxon>Alphaproteobacteria</taxon>
        <taxon>Rhodobacterales</taxon>
        <taxon>Paracoccaceae</taxon>
        <taxon>Yoonia</taxon>
    </lineage>
</organism>
<keyword evidence="1" id="KW-1133">Transmembrane helix</keyword>
<dbReference type="EMBL" id="PGTY01000003">
    <property type="protein sequence ID" value="PJI84925.1"/>
    <property type="molecule type" value="Genomic_DNA"/>
</dbReference>
<keyword evidence="1" id="KW-0472">Membrane</keyword>
<dbReference type="RefSeq" id="WP_100368887.1">
    <property type="nucleotide sequence ID" value="NZ_PGTY01000003.1"/>
</dbReference>
<feature type="transmembrane region" description="Helical" evidence="1">
    <location>
        <begin position="15"/>
        <end position="38"/>
    </location>
</feature>
<dbReference type="NCBIfam" id="TIGR02532">
    <property type="entry name" value="IV_pilin_GFxxxE"/>
    <property type="match status" value="1"/>
</dbReference>
<keyword evidence="3" id="KW-1185">Reference proteome</keyword>
<dbReference type="AlphaFoldDB" id="A0A2M8W1X8"/>
<evidence type="ECO:0000313" key="3">
    <source>
        <dbReference type="Proteomes" id="UP000228531"/>
    </source>
</evidence>
<dbReference type="Pfam" id="PF07963">
    <property type="entry name" value="N_methyl"/>
    <property type="match status" value="1"/>
</dbReference>
<evidence type="ECO:0000313" key="2">
    <source>
        <dbReference type="EMBL" id="PJI84925.1"/>
    </source>
</evidence>
<accession>A0A2M8W1X8</accession>
<proteinExistence type="predicted"/>
<name>A0A2M8W1X8_9RHOB</name>
<keyword evidence="1" id="KW-0812">Transmembrane</keyword>
<dbReference type="OrthoDB" id="7864109at2"/>
<comment type="caution">
    <text evidence="2">The sequence shown here is derived from an EMBL/GenBank/DDBJ whole genome shotgun (WGS) entry which is preliminary data.</text>
</comment>
<sequence length="130" mass="13805">MRRSAAKGFTLIETLVALAIAAVVINGFYSALSTGALLERRADEQARMVLVASTLLDQVGVDIPLRLGNSSGQTDGVTWQLVISNVPAADMQLGTIYENELIFVSVSVTDPTGSAAPVVLRAIRYEDTPL</sequence>
<gene>
    <name evidence="2" type="ORF">BC777_2918</name>
</gene>
<protein>
    <submittedName>
        <fullName evidence="2">Prepilin-type N-terminal cleavage/methylation domain-containing protein</fullName>
    </submittedName>
</protein>
<dbReference type="Proteomes" id="UP000228531">
    <property type="component" value="Unassembled WGS sequence"/>
</dbReference>
<reference evidence="2 3" key="1">
    <citation type="submission" date="2017-11" db="EMBL/GenBank/DDBJ databases">
        <title>Genomic Encyclopedia of Archaeal and Bacterial Type Strains, Phase II (KMG-II): From Individual Species to Whole Genera.</title>
        <authorList>
            <person name="Goeker M."/>
        </authorList>
    </citation>
    <scope>NUCLEOTIDE SEQUENCE [LARGE SCALE GENOMIC DNA]</scope>
    <source>
        <strain evidence="2 3">DSM 29128</strain>
    </source>
</reference>
<dbReference type="InterPro" id="IPR012902">
    <property type="entry name" value="N_methyl_site"/>
</dbReference>
<evidence type="ECO:0000256" key="1">
    <source>
        <dbReference type="SAM" id="Phobius"/>
    </source>
</evidence>